<protein>
    <recommendedName>
        <fullName evidence="1">site-specific DNA-methyltransferase (adenine-specific)</fullName>
        <ecNumber evidence="1">2.1.1.72</ecNumber>
    </recommendedName>
</protein>
<keyword evidence="3" id="KW-0808">Transferase</keyword>
<dbReference type="AlphaFoldDB" id="A0A7Y9RTB8"/>
<dbReference type="InterPro" id="IPR011639">
    <property type="entry name" value="MethylTrfase_TaqI-like_dom"/>
</dbReference>
<dbReference type="InterPro" id="IPR029063">
    <property type="entry name" value="SAM-dependent_MTases_sf"/>
</dbReference>
<dbReference type="PRINTS" id="PR00507">
    <property type="entry name" value="N12N6MTFRASE"/>
</dbReference>
<dbReference type="Proteomes" id="UP000544110">
    <property type="component" value="Unassembled WGS sequence"/>
</dbReference>
<dbReference type="InterPro" id="IPR050953">
    <property type="entry name" value="N4_N6_ade-DNA_methylase"/>
</dbReference>
<dbReference type="RefSeq" id="WP_179517478.1">
    <property type="nucleotide sequence ID" value="NZ_JACCAC010000001.1"/>
</dbReference>
<dbReference type="Pfam" id="PF07669">
    <property type="entry name" value="Eco57I"/>
    <property type="match status" value="1"/>
</dbReference>
<feature type="domain" description="Type II methyltransferase M.TaqI-like" evidence="6">
    <location>
        <begin position="272"/>
        <end position="446"/>
    </location>
</feature>
<dbReference type="EMBL" id="JACCAC010000001">
    <property type="protein sequence ID" value="NYG54949.1"/>
    <property type="molecule type" value="Genomic_DNA"/>
</dbReference>
<dbReference type="PANTHER" id="PTHR33841:SF1">
    <property type="entry name" value="DNA METHYLTRANSFERASE A"/>
    <property type="match status" value="1"/>
</dbReference>
<reference evidence="8 9" key="1">
    <citation type="submission" date="2020-07" db="EMBL/GenBank/DDBJ databases">
        <title>Sequencing the genomes of 1000 actinobacteria strains.</title>
        <authorList>
            <person name="Klenk H.-P."/>
        </authorList>
    </citation>
    <scope>NUCLEOTIDE SEQUENCE [LARGE SCALE GENOMIC DNA]</scope>
    <source>
        <strain evidence="8 9">DSM 24552</strain>
    </source>
</reference>
<gene>
    <name evidence="8" type="ORF">BJ989_001253</name>
</gene>
<dbReference type="InterPro" id="IPR002052">
    <property type="entry name" value="DNA_methylase_N6_adenine_CS"/>
</dbReference>
<comment type="catalytic activity">
    <reaction evidence="5">
        <text>a 2'-deoxyadenosine in DNA + S-adenosyl-L-methionine = an N(6)-methyl-2'-deoxyadenosine in DNA + S-adenosyl-L-homocysteine + H(+)</text>
        <dbReference type="Rhea" id="RHEA:15197"/>
        <dbReference type="Rhea" id="RHEA-COMP:12418"/>
        <dbReference type="Rhea" id="RHEA-COMP:12419"/>
        <dbReference type="ChEBI" id="CHEBI:15378"/>
        <dbReference type="ChEBI" id="CHEBI:57856"/>
        <dbReference type="ChEBI" id="CHEBI:59789"/>
        <dbReference type="ChEBI" id="CHEBI:90615"/>
        <dbReference type="ChEBI" id="CHEBI:90616"/>
        <dbReference type="EC" id="2.1.1.72"/>
    </reaction>
</comment>
<comment type="caution">
    <text evidence="8">The sequence shown here is derived from an EMBL/GenBank/DDBJ whole genome shotgun (WGS) entry which is preliminary data.</text>
</comment>
<keyword evidence="2" id="KW-0489">Methyltransferase</keyword>
<evidence type="ECO:0000256" key="5">
    <source>
        <dbReference type="ARBA" id="ARBA00047942"/>
    </source>
</evidence>
<dbReference type="PANTHER" id="PTHR33841">
    <property type="entry name" value="DNA METHYLTRANSFERASE YEEA-RELATED"/>
    <property type="match status" value="1"/>
</dbReference>
<evidence type="ECO:0000256" key="4">
    <source>
        <dbReference type="ARBA" id="ARBA00022691"/>
    </source>
</evidence>
<keyword evidence="9" id="KW-1185">Reference proteome</keyword>
<evidence type="ECO:0000259" key="6">
    <source>
        <dbReference type="Pfam" id="PF07669"/>
    </source>
</evidence>
<dbReference type="Gene3D" id="3.40.50.150">
    <property type="entry name" value="Vaccinia Virus protein VP39"/>
    <property type="match status" value="1"/>
</dbReference>
<keyword evidence="4" id="KW-0949">S-adenosyl-L-methionine</keyword>
<dbReference type="GO" id="GO:0006304">
    <property type="term" value="P:DNA modification"/>
    <property type="evidence" value="ECO:0007669"/>
    <property type="project" value="InterPro"/>
</dbReference>
<dbReference type="InterPro" id="IPR054277">
    <property type="entry name" value="DUF7008"/>
</dbReference>
<dbReference type="GO" id="GO:0032259">
    <property type="term" value="P:methylation"/>
    <property type="evidence" value="ECO:0007669"/>
    <property type="project" value="UniProtKB-KW"/>
</dbReference>
<dbReference type="EC" id="2.1.1.72" evidence="1"/>
<proteinExistence type="predicted"/>
<evidence type="ECO:0000256" key="2">
    <source>
        <dbReference type="ARBA" id="ARBA00022603"/>
    </source>
</evidence>
<sequence>MTVDQRALLTDLQKQVRSLEDDVRERAAATTQVDDRLRAEHAEARRVGRTASSFGEWRDSQVTQAAVAWVLGTVFVRFCEDNRLVDEAWFAGPGDRLREAGERQTDLLVRRPELNDRDWLLAAFDHLAGLPAVAALFDQRHNPLYRLAVSADGAEALLAFWRRRREDGALVHDFTDPDLSTRFLGDLYQDLSEAARKQYALLQTPDFVEELILDLTLDPAIETFGLEGLRLIDPTCGSGHFLLGAFDRLLEAWTRQSPGLPVRDRVAKALGSIHGVDVNPFATAIARFRLTVAALKAEGVTRLAEAPGHRLHLGTGDSLLHGKTEGGELFDSGLGGHLYGVEDLDQHPGILQRGRYHVVVGNPPYITVKDKALNEAYRAGYQTCSGKYALSVPFAELLFKLAVTDGDRPGYVGQITSNSFMKREFGKKLIEQFLPSQDLTHVIDTSGAYIPGHGTPTLILVGRRRHPRSGKLRAVLGIRGEPSAPVHPARGLVWRSIVDHLGRGGFENEYISVADLPRARLATHPWSLSGGGAEGLKALIEQCPTVLSARTNEVGIVAVLGEEEAFETARHCSERTVQLVVGEAIRDYSLTSSPRWWPYGDDLSVRPDASNSRWMWPFRRLVAGYLMFGKTREERGMEWFEYGMLARSKLRTPLAISFAEVATHNHFVLDRGGKVFKQSAPVIKLSKGATEDEHMALLEVLNSSTACFWLRQVCGAKGGSGIGRGIQPEDWMERYNFNSSNVQNLPLPAEMASSRARDIEGYVRRMETSSPEGRVAAGVVGRDQLAAARVEYESARQLAISAQEELDWDVYRRYGILDEDLVAPSELPDLRLGERAFEIRLARMVAGGEAETAWFERHRSTPITDIPDRWPESYRELVERRMELIETHPHLRLLERPDCKRRWADDPWEVKQERALRGWLLDRLEDESLWRDATGRPLVQSVAQLAGRVASDQQLLEVLELWADRPVADPAKELARLVADEHVPYLAALRFKPSGLRKREEWEHTWALQRREDAGETVDVPVPPKYTTADFLKTSYWRHRGKLDVPKERFISYPGAERGADTSLVLGWAGWDHAEQAMALATLVLDRQRQDAWEADRLTPLLAGVAELEPWVHQWHGEVDPRMGMSPAQAVTATLEQQLARLHLTRADLAAWRPAAPARGRRPRTTDA</sequence>
<dbReference type="SUPFAM" id="SSF53335">
    <property type="entry name" value="S-adenosyl-L-methionine-dependent methyltransferases"/>
    <property type="match status" value="1"/>
</dbReference>
<dbReference type="Pfam" id="PF22654">
    <property type="entry name" value="DUF7008"/>
    <property type="match status" value="1"/>
</dbReference>
<organism evidence="8 9">
    <name type="scientific">Nocardioides perillae</name>
    <dbReference type="NCBI Taxonomy" id="1119534"/>
    <lineage>
        <taxon>Bacteria</taxon>
        <taxon>Bacillati</taxon>
        <taxon>Actinomycetota</taxon>
        <taxon>Actinomycetes</taxon>
        <taxon>Propionibacteriales</taxon>
        <taxon>Nocardioidaceae</taxon>
        <taxon>Nocardioides</taxon>
    </lineage>
</organism>
<dbReference type="GO" id="GO:0009007">
    <property type="term" value="F:site-specific DNA-methyltransferase (adenine-specific) activity"/>
    <property type="evidence" value="ECO:0007669"/>
    <property type="project" value="UniProtKB-EC"/>
</dbReference>
<evidence type="ECO:0000256" key="1">
    <source>
        <dbReference type="ARBA" id="ARBA00011900"/>
    </source>
</evidence>
<dbReference type="PROSITE" id="PS00092">
    <property type="entry name" value="N6_MTASE"/>
    <property type="match status" value="1"/>
</dbReference>
<name>A0A7Y9RTB8_9ACTN</name>
<accession>A0A7Y9RTB8</accession>
<evidence type="ECO:0000256" key="3">
    <source>
        <dbReference type="ARBA" id="ARBA00022679"/>
    </source>
</evidence>
<dbReference type="NCBIfam" id="NF033451">
    <property type="entry name" value="BREX_2_MTaseX"/>
    <property type="match status" value="1"/>
</dbReference>
<dbReference type="GO" id="GO:0003676">
    <property type="term" value="F:nucleic acid binding"/>
    <property type="evidence" value="ECO:0007669"/>
    <property type="project" value="InterPro"/>
</dbReference>
<evidence type="ECO:0000259" key="7">
    <source>
        <dbReference type="Pfam" id="PF22654"/>
    </source>
</evidence>
<evidence type="ECO:0000313" key="9">
    <source>
        <dbReference type="Proteomes" id="UP000544110"/>
    </source>
</evidence>
<evidence type="ECO:0000313" key="8">
    <source>
        <dbReference type="EMBL" id="NYG54949.1"/>
    </source>
</evidence>
<feature type="domain" description="DUF7008" evidence="7">
    <location>
        <begin position="800"/>
        <end position="1162"/>
    </location>
</feature>